<feature type="chain" id="PRO_5030671545" description="Alpha-carbonic anhydrase domain-containing protein" evidence="1">
    <location>
        <begin position="23"/>
        <end position="262"/>
    </location>
</feature>
<evidence type="ECO:0000256" key="1">
    <source>
        <dbReference type="SAM" id="SignalP"/>
    </source>
</evidence>
<dbReference type="KEGG" id="cqi:110729500"/>
<evidence type="ECO:0000313" key="3">
    <source>
        <dbReference type="EnsemblPlants" id="AUR62006188-RA:cds"/>
    </source>
</evidence>
<dbReference type="InterPro" id="IPR001148">
    <property type="entry name" value="CA_dom"/>
</dbReference>
<feature type="domain" description="Alpha-carbonic anhydrase" evidence="2">
    <location>
        <begin position="27"/>
        <end position="260"/>
    </location>
</feature>
<dbReference type="GeneID" id="110729500"/>
<keyword evidence="1" id="KW-0732">Signal</keyword>
<reference evidence="3" key="1">
    <citation type="journal article" date="2017" name="Nature">
        <title>The genome of Chenopodium quinoa.</title>
        <authorList>
            <person name="Jarvis D.E."/>
            <person name="Ho Y.S."/>
            <person name="Lightfoot D.J."/>
            <person name="Schmoeckel S.M."/>
            <person name="Li B."/>
            <person name="Borm T.J.A."/>
            <person name="Ohyanagi H."/>
            <person name="Mineta K."/>
            <person name="Michell C.T."/>
            <person name="Saber N."/>
            <person name="Kharbatia N.M."/>
            <person name="Rupper R.R."/>
            <person name="Sharp A.R."/>
            <person name="Dally N."/>
            <person name="Boughton B.A."/>
            <person name="Woo Y.H."/>
            <person name="Gao G."/>
            <person name="Schijlen E.G.W.M."/>
            <person name="Guo X."/>
            <person name="Momin A.A."/>
            <person name="Negrao S."/>
            <person name="Al-Babili S."/>
            <person name="Gehring C."/>
            <person name="Roessner U."/>
            <person name="Jung C."/>
            <person name="Murphy K."/>
            <person name="Arold S.T."/>
            <person name="Gojobori T."/>
            <person name="van der Linden C.G."/>
            <person name="van Loo E.N."/>
            <person name="Jellen E.N."/>
            <person name="Maughan P.J."/>
            <person name="Tester M."/>
        </authorList>
    </citation>
    <scope>NUCLEOTIDE SEQUENCE [LARGE SCALE GENOMIC DNA]</scope>
    <source>
        <strain evidence="3">cv. PI 614886</strain>
    </source>
</reference>
<dbReference type="OMA" id="ANHINEW"/>
<dbReference type="InterPro" id="IPR041891">
    <property type="entry name" value="Alpha_CA_prokaryot-like"/>
</dbReference>
<dbReference type="EnsemblPlants" id="AUR62006188-RA">
    <property type="protein sequence ID" value="AUR62006188-RA:cds"/>
    <property type="gene ID" value="AUR62006188"/>
</dbReference>
<dbReference type="Gramene" id="AUR62006188-RA">
    <property type="protein sequence ID" value="AUR62006188-RA:cds"/>
    <property type="gene ID" value="AUR62006188"/>
</dbReference>
<dbReference type="InterPro" id="IPR023561">
    <property type="entry name" value="Carbonic_anhydrase_a-class"/>
</dbReference>
<dbReference type="Proteomes" id="UP000596660">
    <property type="component" value="Unplaced"/>
</dbReference>
<protein>
    <recommendedName>
        <fullName evidence="2">Alpha-carbonic anhydrase domain-containing protein</fullName>
    </recommendedName>
</protein>
<dbReference type="GO" id="GO:0004089">
    <property type="term" value="F:carbonate dehydratase activity"/>
    <property type="evidence" value="ECO:0007669"/>
    <property type="project" value="InterPro"/>
</dbReference>
<feature type="signal peptide" evidence="1">
    <location>
        <begin position="1"/>
        <end position="22"/>
    </location>
</feature>
<sequence length="262" mass="29798">MISSFPALLLFCASFVFIGAFASEDLPLYNYSEVEKWGSKHPNYTACSTGKRQSPIDINTNDVVINKNMQPLTRNYHIYNASLSTDGIEVEVVFTGRGDLMFDGETYKLKQMHWHTPSEHRLNGVQYAAELHQVYVAADGSRSVVGILFEYGKPDPVLTMLKPQLDELAKEPCQDHERIVAIPRFDSRFLRRRPRKYYRYPGSLTTPPCDENVIWNVITKVKSISKDQVEALKAPLCEANKIKNARPAQPLNGRRVQLYDGN</sequence>
<keyword evidence="4" id="KW-1185">Reference proteome</keyword>
<organism evidence="3 4">
    <name type="scientific">Chenopodium quinoa</name>
    <name type="common">Quinoa</name>
    <dbReference type="NCBI Taxonomy" id="63459"/>
    <lineage>
        <taxon>Eukaryota</taxon>
        <taxon>Viridiplantae</taxon>
        <taxon>Streptophyta</taxon>
        <taxon>Embryophyta</taxon>
        <taxon>Tracheophyta</taxon>
        <taxon>Spermatophyta</taxon>
        <taxon>Magnoliopsida</taxon>
        <taxon>eudicotyledons</taxon>
        <taxon>Gunneridae</taxon>
        <taxon>Pentapetalae</taxon>
        <taxon>Caryophyllales</taxon>
        <taxon>Chenopodiaceae</taxon>
        <taxon>Chenopodioideae</taxon>
        <taxon>Atripliceae</taxon>
        <taxon>Chenopodium</taxon>
    </lineage>
</organism>
<dbReference type="GO" id="GO:0008270">
    <property type="term" value="F:zinc ion binding"/>
    <property type="evidence" value="ECO:0007669"/>
    <property type="project" value="InterPro"/>
</dbReference>
<evidence type="ECO:0000259" key="2">
    <source>
        <dbReference type="PROSITE" id="PS51144"/>
    </source>
</evidence>
<dbReference type="CDD" id="cd03124">
    <property type="entry name" value="alpha_CA_prokaryotic_like"/>
    <property type="match status" value="1"/>
</dbReference>
<dbReference type="SUPFAM" id="SSF51069">
    <property type="entry name" value="Carbonic anhydrase"/>
    <property type="match status" value="1"/>
</dbReference>
<reference evidence="3" key="2">
    <citation type="submission" date="2021-03" db="UniProtKB">
        <authorList>
            <consortium name="EnsemblPlants"/>
        </authorList>
    </citation>
    <scope>IDENTIFICATION</scope>
</reference>
<dbReference type="InterPro" id="IPR036398">
    <property type="entry name" value="CA_dom_sf"/>
</dbReference>
<dbReference type="PROSITE" id="PS51144">
    <property type="entry name" value="ALPHA_CA_2"/>
    <property type="match status" value="1"/>
</dbReference>
<dbReference type="AlphaFoldDB" id="A0A803L2U9"/>
<dbReference type="OrthoDB" id="429145at2759"/>
<proteinExistence type="predicted"/>
<dbReference type="PANTHER" id="PTHR18952:SF236">
    <property type="entry name" value="ALPHA CARBONIC ANHYDRASE 1, CHLOROPLASTIC"/>
    <property type="match status" value="1"/>
</dbReference>
<dbReference type="GO" id="GO:0006730">
    <property type="term" value="P:one-carbon metabolic process"/>
    <property type="evidence" value="ECO:0007669"/>
    <property type="project" value="TreeGrafter"/>
</dbReference>
<dbReference type="RefSeq" id="XP_021764927.1">
    <property type="nucleotide sequence ID" value="XM_021909235.1"/>
</dbReference>
<dbReference type="Pfam" id="PF00194">
    <property type="entry name" value="Carb_anhydrase"/>
    <property type="match status" value="1"/>
</dbReference>
<gene>
    <name evidence="3" type="primary">LOC110729500</name>
</gene>
<dbReference type="PANTHER" id="PTHR18952">
    <property type="entry name" value="CARBONIC ANHYDRASE"/>
    <property type="match status" value="1"/>
</dbReference>
<dbReference type="SMART" id="SM01057">
    <property type="entry name" value="Carb_anhydrase"/>
    <property type="match status" value="1"/>
</dbReference>
<evidence type="ECO:0000313" key="4">
    <source>
        <dbReference type="Proteomes" id="UP000596660"/>
    </source>
</evidence>
<dbReference type="Gene3D" id="3.10.200.10">
    <property type="entry name" value="Alpha carbonic anhydrase"/>
    <property type="match status" value="1"/>
</dbReference>
<accession>A0A803L2U9</accession>
<name>A0A803L2U9_CHEQI</name>
<dbReference type="SMR" id="A0A803L2U9"/>